<sequence>MDSTSEIMSALRAARALAGLSQDELAALAGVSRQIIVRLEKGESNVLVDAIEKVRDALEGQGVVFIDGNAGHGPAVAMVRPDR</sequence>
<dbReference type="PROSITE" id="PS50943">
    <property type="entry name" value="HTH_CROC1"/>
    <property type="match status" value="1"/>
</dbReference>
<dbReference type="Pfam" id="PF01381">
    <property type="entry name" value="HTH_3"/>
    <property type="match status" value="1"/>
</dbReference>
<proteinExistence type="predicted"/>
<organism evidence="2 3">
    <name type="scientific">Rhizobium leguminosarum</name>
    <dbReference type="NCBI Taxonomy" id="384"/>
    <lineage>
        <taxon>Bacteria</taxon>
        <taxon>Pseudomonadati</taxon>
        <taxon>Pseudomonadota</taxon>
        <taxon>Alphaproteobacteria</taxon>
        <taxon>Hyphomicrobiales</taxon>
        <taxon>Rhizobiaceae</taxon>
        <taxon>Rhizobium/Agrobacterium group</taxon>
        <taxon>Rhizobium</taxon>
    </lineage>
</organism>
<dbReference type="InterPro" id="IPR001387">
    <property type="entry name" value="Cro/C1-type_HTH"/>
</dbReference>
<feature type="domain" description="HTH cro/C1-type" evidence="1">
    <location>
        <begin position="11"/>
        <end position="65"/>
    </location>
</feature>
<dbReference type="AlphaFoldDB" id="A0A2K9Z2U2"/>
<dbReference type="CDD" id="cd00093">
    <property type="entry name" value="HTH_XRE"/>
    <property type="match status" value="1"/>
</dbReference>
<evidence type="ECO:0000259" key="1">
    <source>
        <dbReference type="PROSITE" id="PS50943"/>
    </source>
</evidence>
<name>A0A2K9Z2U2_RHILE</name>
<accession>A0A2K9Z2U2</accession>
<dbReference type="SMART" id="SM00530">
    <property type="entry name" value="HTH_XRE"/>
    <property type="match status" value="1"/>
</dbReference>
<dbReference type="Gene3D" id="1.10.260.40">
    <property type="entry name" value="lambda repressor-like DNA-binding domains"/>
    <property type="match status" value="1"/>
</dbReference>
<protein>
    <submittedName>
        <fullName evidence="2">Transcriptional regulator</fullName>
    </submittedName>
</protein>
<dbReference type="SUPFAM" id="SSF47413">
    <property type="entry name" value="lambda repressor-like DNA-binding domains"/>
    <property type="match status" value="1"/>
</dbReference>
<dbReference type="GO" id="GO:0003677">
    <property type="term" value="F:DNA binding"/>
    <property type="evidence" value="ECO:0007669"/>
    <property type="project" value="InterPro"/>
</dbReference>
<evidence type="ECO:0000313" key="3">
    <source>
        <dbReference type="Proteomes" id="UP000238523"/>
    </source>
</evidence>
<gene>
    <name evidence="2" type="ORF">CUJ84_Chr002188</name>
</gene>
<reference evidence="2 3" key="1">
    <citation type="submission" date="2017-11" db="EMBL/GenBank/DDBJ databases">
        <title>Complete genome of Rhizobium leguminosarum Norway, an ineffective micro-symbiont.</title>
        <authorList>
            <person name="Hoffrichter A."/>
            <person name="Liang J."/>
            <person name="Brachmann A."/>
            <person name="Marin M."/>
        </authorList>
    </citation>
    <scope>NUCLEOTIDE SEQUENCE [LARGE SCALE GENOMIC DNA]</scope>
    <source>
        <strain evidence="2 3">Norway</strain>
    </source>
</reference>
<dbReference type="EMBL" id="CP025012">
    <property type="protein sequence ID" value="AUW42552.1"/>
    <property type="molecule type" value="Genomic_DNA"/>
</dbReference>
<dbReference type="Proteomes" id="UP000238523">
    <property type="component" value="Chromosome"/>
</dbReference>
<dbReference type="RefSeq" id="WP_077988729.1">
    <property type="nucleotide sequence ID" value="NZ_JACHFX010000001.1"/>
</dbReference>
<dbReference type="InterPro" id="IPR010982">
    <property type="entry name" value="Lambda_DNA-bd_dom_sf"/>
</dbReference>
<evidence type="ECO:0000313" key="2">
    <source>
        <dbReference type="EMBL" id="AUW42552.1"/>
    </source>
</evidence>